<proteinExistence type="predicted"/>
<keyword evidence="2" id="KW-1185">Reference proteome</keyword>
<gene>
    <name evidence="1" type="ORF">M378DRAFT_166797</name>
</gene>
<organism evidence="1 2">
    <name type="scientific">Amanita muscaria (strain Koide BX008)</name>
    <dbReference type="NCBI Taxonomy" id="946122"/>
    <lineage>
        <taxon>Eukaryota</taxon>
        <taxon>Fungi</taxon>
        <taxon>Dikarya</taxon>
        <taxon>Basidiomycota</taxon>
        <taxon>Agaricomycotina</taxon>
        <taxon>Agaricomycetes</taxon>
        <taxon>Agaricomycetidae</taxon>
        <taxon>Agaricales</taxon>
        <taxon>Pluteineae</taxon>
        <taxon>Amanitaceae</taxon>
        <taxon>Amanita</taxon>
    </lineage>
</organism>
<dbReference type="InParanoid" id="A0A0C2WXI3"/>
<evidence type="ECO:0000313" key="1">
    <source>
        <dbReference type="EMBL" id="KIL61516.1"/>
    </source>
</evidence>
<protein>
    <submittedName>
        <fullName evidence="1">Uncharacterized protein</fullName>
    </submittedName>
</protein>
<dbReference type="Proteomes" id="UP000054549">
    <property type="component" value="Unassembled WGS sequence"/>
</dbReference>
<dbReference type="EMBL" id="KN818283">
    <property type="protein sequence ID" value="KIL61516.1"/>
    <property type="molecule type" value="Genomic_DNA"/>
</dbReference>
<sequence>MQAKACTYIGTANFSEVAMPSETTASALSTIIKYQYQASLSAATRVFISTWLLNALKKVGLPQGDEMIRELGGFASKYSWILGSHTRKHTFNWIHIVS</sequence>
<dbReference type="AlphaFoldDB" id="A0A0C2WXI3"/>
<evidence type="ECO:0000313" key="2">
    <source>
        <dbReference type="Proteomes" id="UP000054549"/>
    </source>
</evidence>
<dbReference type="HOGENOM" id="CLU_2333195_0_0_1"/>
<accession>A0A0C2WXI3</accession>
<name>A0A0C2WXI3_AMAMK</name>
<reference evidence="1 2" key="1">
    <citation type="submission" date="2014-04" db="EMBL/GenBank/DDBJ databases">
        <title>Evolutionary Origins and Diversification of the Mycorrhizal Mutualists.</title>
        <authorList>
            <consortium name="DOE Joint Genome Institute"/>
            <consortium name="Mycorrhizal Genomics Consortium"/>
            <person name="Kohler A."/>
            <person name="Kuo A."/>
            <person name="Nagy L.G."/>
            <person name="Floudas D."/>
            <person name="Copeland A."/>
            <person name="Barry K.W."/>
            <person name="Cichocki N."/>
            <person name="Veneault-Fourrey C."/>
            <person name="LaButti K."/>
            <person name="Lindquist E.A."/>
            <person name="Lipzen A."/>
            <person name="Lundell T."/>
            <person name="Morin E."/>
            <person name="Murat C."/>
            <person name="Riley R."/>
            <person name="Ohm R."/>
            <person name="Sun H."/>
            <person name="Tunlid A."/>
            <person name="Henrissat B."/>
            <person name="Grigoriev I.V."/>
            <person name="Hibbett D.S."/>
            <person name="Martin F."/>
        </authorList>
    </citation>
    <scope>NUCLEOTIDE SEQUENCE [LARGE SCALE GENOMIC DNA]</scope>
    <source>
        <strain evidence="1 2">Koide BX008</strain>
    </source>
</reference>